<dbReference type="EMBL" id="ASYU01000258">
    <property type="protein sequence ID" value="EQD95534.1"/>
    <property type="molecule type" value="Genomic_DNA"/>
</dbReference>
<evidence type="ECO:0000313" key="2">
    <source>
        <dbReference type="Proteomes" id="UP000015834"/>
    </source>
</evidence>
<dbReference type="Proteomes" id="UP000015834">
    <property type="component" value="Unassembled WGS sequence"/>
</dbReference>
<organism evidence="1 2">
    <name type="scientific">Helicobacter pylori PZ5056</name>
    <dbReference type="NCBI Taxonomy" id="1337393"/>
    <lineage>
        <taxon>Bacteria</taxon>
        <taxon>Pseudomonadati</taxon>
        <taxon>Campylobacterota</taxon>
        <taxon>Epsilonproteobacteria</taxon>
        <taxon>Campylobacterales</taxon>
        <taxon>Helicobacteraceae</taxon>
        <taxon>Helicobacter</taxon>
    </lineage>
</organism>
<sequence length="32" mass="4082">MSAKRHEFSSYYKVLYIFYPYLEILKRVLFEF</sequence>
<name>T2SVI9_HELPX</name>
<gene>
    <name evidence="1" type="ORF">L933_01970</name>
</gene>
<reference evidence="1 2" key="1">
    <citation type="journal article" date="2013" name="Genome Announc.">
        <title>Draft Genome Sequences of Helicobacter pylori Strains Isolated from Regions of Low and High Gastric Cancer Risk in Colombia.</title>
        <authorList>
            <person name="Sheh A."/>
            <person name="Piazuelo M.B."/>
            <person name="Wilson K.T."/>
            <person name="Correa P."/>
            <person name="Fox J.G."/>
        </authorList>
    </citation>
    <scope>NUCLEOTIDE SEQUENCE [LARGE SCALE GENOMIC DNA]</scope>
    <source>
        <strain evidence="1 2">PZ5056</strain>
    </source>
</reference>
<protein>
    <submittedName>
        <fullName evidence="1">Uncharacterized protein</fullName>
    </submittedName>
</protein>
<comment type="caution">
    <text evidence="1">The sequence shown here is derived from an EMBL/GenBank/DDBJ whole genome shotgun (WGS) entry which is preliminary data.</text>
</comment>
<dbReference type="AlphaFoldDB" id="T2SVI9"/>
<proteinExistence type="predicted"/>
<accession>T2SVI9</accession>
<evidence type="ECO:0000313" key="1">
    <source>
        <dbReference type="EMBL" id="EQD95534.1"/>
    </source>
</evidence>